<keyword evidence="3" id="KW-0732">Signal</keyword>
<evidence type="ECO:0000256" key="1">
    <source>
        <dbReference type="ARBA" id="ARBA00004123"/>
    </source>
</evidence>
<feature type="chain" id="PRO_5045751266" description="Nose resistant-to-fluoxetine protein N-terminal domain-containing protein" evidence="3">
    <location>
        <begin position="17"/>
        <end position="966"/>
    </location>
</feature>
<evidence type="ECO:0000256" key="3">
    <source>
        <dbReference type="SAM" id="SignalP"/>
    </source>
</evidence>
<dbReference type="InterPro" id="IPR006621">
    <property type="entry name" value="Nose-resist-to-fluoxetine_N"/>
</dbReference>
<dbReference type="InterPro" id="IPR004875">
    <property type="entry name" value="DDE_SF_endonuclease_dom"/>
</dbReference>
<feature type="region of interest" description="Disordered" evidence="2">
    <location>
        <begin position="910"/>
        <end position="937"/>
    </location>
</feature>
<evidence type="ECO:0000256" key="2">
    <source>
        <dbReference type="SAM" id="MobiDB-lite"/>
    </source>
</evidence>
<feature type="region of interest" description="Disordered" evidence="2">
    <location>
        <begin position="168"/>
        <end position="237"/>
    </location>
</feature>
<dbReference type="PANTHER" id="PTHR11161:SF4">
    <property type="entry name" value="DROP DEAD"/>
    <property type="match status" value="1"/>
</dbReference>
<accession>A0ABQ8TK99</accession>
<dbReference type="SMART" id="SM00703">
    <property type="entry name" value="NRF"/>
    <property type="match status" value="1"/>
</dbReference>
<dbReference type="InterPro" id="IPR052728">
    <property type="entry name" value="O2_lipid_transport_reg"/>
</dbReference>
<comment type="caution">
    <text evidence="5">The sequence shown here is derived from an EMBL/GenBank/DDBJ whole genome shotgun (WGS) entry which is preliminary data.</text>
</comment>
<gene>
    <name evidence="5" type="ORF">ANN_13390</name>
</gene>
<dbReference type="PANTHER" id="PTHR11161">
    <property type="entry name" value="O-ACYLTRANSFERASE"/>
    <property type="match status" value="1"/>
</dbReference>
<comment type="subcellular location">
    <subcellularLocation>
        <location evidence="1">Nucleus</location>
    </subcellularLocation>
</comment>
<evidence type="ECO:0000313" key="5">
    <source>
        <dbReference type="EMBL" id="KAJ4446693.1"/>
    </source>
</evidence>
<feature type="signal peptide" evidence="3">
    <location>
        <begin position="1"/>
        <end position="16"/>
    </location>
</feature>
<feature type="compositionally biased region" description="Basic and acidic residues" evidence="2">
    <location>
        <begin position="173"/>
        <end position="237"/>
    </location>
</feature>
<evidence type="ECO:0000313" key="6">
    <source>
        <dbReference type="Proteomes" id="UP001148838"/>
    </source>
</evidence>
<keyword evidence="6" id="KW-1185">Reference proteome</keyword>
<dbReference type="Pfam" id="PF20146">
    <property type="entry name" value="NRF"/>
    <property type="match status" value="1"/>
</dbReference>
<organism evidence="5 6">
    <name type="scientific">Periplaneta americana</name>
    <name type="common">American cockroach</name>
    <name type="synonym">Blatta americana</name>
    <dbReference type="NCBI Taxonomy" id="6978"/>
    <lineage>
        <taxon>Eukaryota</taxon>
        <taxon>Metazoa</taxon>
        <taxon>Ecdysozoa</taxon>
        <taxon>Arthropoda</taxon>
        <taxon>Hexapoda</taxon>
        <taxon>Insecta</taxon>
        <taxon>Pterygota</taxon>
        <taxon>Neoptera</taxon>
        <taxon>Polyneoptera</taxon>
        <taxon>Dictyoptera</taxon>
        <taxon>Blattodea</taxon>
        <taxon>Blattoidea</taxon>
        <taxon>Blattidae</taxon>
        <taxon>Blattinae</taxon>
        <taxon>Periplaneta</taxon>
    </lineage>
</organism>
<dbReference type="SUPFAM" id="SSF46689">
    <property type="entry name" value="Homeodomain-like"/>
    <property type="match status" value="1"/>
</dbReference>
<dbReference type="Pfam" id="PF03184">
    <property type="entry name" value="DDE_1"/>
    <property type="match status" value="1"/>
</dbReference>
<sequence length="966" mass="108477">MLLCCLALFTAAACTSVPPDHSADFSLPDTLSHSDQCRRFNVSERTARRWMQNYQRSAIFGRKAGSGRRKISTPQQDTRLVAEVERNPFHTAATLKAVVNFPGHDQTMRNRLSATNLRSRRAIPREAHKKEHVEERLVFAVGNGDRDWKRVIFSDEVTFSTTKEGPTLVYRPSVEKGREGKGREGKGREGKGREGKGREVKGREGKGREGKGRERKGREGKGREGKGMGGKGKEGKGKKYVEKILGEDFATAATSRLLRRVVSQLPVHVPASARVTNSLCREQSRTVLDAAQHLEMWALKNIGRRIMGKEETIFTAYYSEWIQMNSSLSGFDTSPSLPILQSKNPVLLLLDGHFSHTQNTDLDNLAETNHVIIVSLPPHSSHKLHPLDKTFMGPLKVHYSKEIRQWLRHNERAVSAFDAMDPIGKGYIRCQTAQIAINGFKATFVQEAAFRCRIHCRGNKKRDFSFYESVLKKQTAENQSFPENREECDVNEPQVIVEFDPNEPSISSAVVDSSARLGSGALSGNVNQYGDFDQCLGVAALVQGRRLAGRYCLAALDLDLGNASRASNGVLQEVDDLLHSHRPMVSTVHDPGHIIPKFTTMRWGFCIPASCSSEDLTVSLTESLEALIGDADVSYSLKVDPDLCYIQDSRSFSTGTKLTVLIFICLLGLVLAGTCIDGDKEKQSDVKSVALVKAFSLRKNWRKLLNIDSNQQDISCLHGIRSLNAFALLVFHKAVVLYFSPFVNRTYMVETSSNVWSMVIRTSIIYTDTFILFDGLLTSISFLRELDRSKRIPLWDIFLIRYFRIMPNHLAVLLFGTYILSHLGSGPLWNEVIKPHVDLCQNNMWKNFLYIHNYLGIENMVVVITEDVHNVHLLLEYRPHIDVSLTCEHDPKLQEYCVCPQNMPQFDSEGIPNQAPETNKPVILNGPTSRNREGSDQVSVEAKQLGYLYLSIDQETFDPSIGEPYD</sequence>
<evidence type="ECO:0000259" key="4">
    <source>
        <dbReference type="SMART" id="SM00703"/>
    </source>
</evidence>
<name>A0ABQ8TK99_PERAM</name>
<dbReference type="Proteomes" id="UP001148838">
    <property type="component" value="Unassembled WGS sequence"/>
</dbReference>
<dbReference type="EMBL" id="JAJSOF020000009">
    <property type="protein sequence ID" value="KAJ4446693.1"/>
    <property type="molecule type" value="Genomic_DNA"/>
</dbReference>
<protein>
    <recommendedName>
        <fullName evidence="4">Nose resistant-to-fluoxetine protein N-terminal domain-containing protein</fullName>
    </recommendedName>
</protein>
<feature type="domain" description="Nose resistant-to-fluoxetine protein N-terminal" evidence="4">
    <location>
        <begin position="492"/>
        <end position="646"/>
    </location>
</feature>
<dbReference type="InterPro" id="IPR009057">
    <property type="entry name" value="Homeodomain-like_sf"/>
</dbReference>
<reference evidence="5 6" key="1">
    <citation type="journal article" date="2022" name="Allergy">
        <title>Genome assembly and annotation of Periplaneta americana reveal a comprehensive cockroach allergen profile.</title>
        <authorList>
            <person name="Wang L."/>
            <person name="Xiong Q."/>
            <person name="Saelim N."/>
            <person name="Wang L."/>
            <person name="Nong W."/>
            <person name="Wan A.T."/>
            <person name="Shi M."/>
            <person name="Liu X."/>
            <person name="Cao Q."/>
            <person name="Hui J.H.L."/>
            <person name="Sookrung N."/>
            <person name="Leung T.F."/>
            <person name="Tungtrongchitr A."/>
            <person name="Tsui S.K.W."/>
        </authorList>
    </citation>
    <scope>NUCLEOTIDE SEQUENCE [LARGE SCALE GENOMIC DNA]</scope>
    <source>
        <strain evidence="5">PWHHKU_190912</strain>
    </source>
</reference>
<proteinExistence type="predicted"/>